<dbReference type="SMART" id="SM00903">
    <property type="entry name" value="Flavin_Reduct"/>
    <property type="match status" value="1"/>
</dbReference>
<dbReference type="PANTHER" id="PTHR30466:SF1">
    <property type="entry name" value="FMN REDUCTASE (NADH) RUTF"/>
    <property type="match status" value="1"/>
</dbReference>
<reference evidence="3 4" key="1">
    <citation type="submission" date="2016-10" db="EMBL/GenBank/DDBJ databases">
        <authorList>
            <person name="de Groot N.N."/>
        </authorList>
    </citation>
    <scope>NUCLEOTIDE SEQUENCE [LARGE SCALE GENOMIC DNA]</scope>
    <source>
        <strain evidence="3 4">DSM 45317</strain>
    </source>
</reference>
<dbReference type="Pfam" id="PF01613">
    <property type="entry name" value="Flavin_Reduct"/>
    <property type="match status" value="1"/>
</dbReference>
<evidence type="ECO:0000313" key="3">
    <source>
        <dbReference type="EMBL" id="SFL39497.1"/>
    </source>
</evidence>
<dbReference type="InterPro" id="IPR002563">
    <property type="entry name" value="Flavin_Rdtase-like_dom"/>
</dbReference>
<evidence type="ECO:0000313" key="4">
    <source>
        <dbReference type="Proteomes" id="UP000199152"/>
    </source>
</evidence>
<dbReference type="RefSeq" id="WP_218146301.1">
    <property type="nucleotide sequence ID" value="NZ_FOSW01000010.1"/>
</dbReference>
<dbReference type="SUPFAM" id="SSF50475">
    <property type="entry name" value="FMN-binding split barrel"/>
    <property type="match status" value="1"/>
</dbReference>
<dbReference type="GO" id="GO:0010181">
    <property type="term" value="F:FMN binding"/>
    <property type="evidence" value="ECO:0007669"/>
    <property type="project" value="InterPro"/>
</dbReference>
<dbReference type="Proteomes" id="UP000199152">
    <property type="component" value="Unassembled WGS sequence"/>
</dbReference>
<dbReference type="InParanoid" id="A0A1I4HD17"/>
<keyword evidence="1" id="KW-0560">Oxidoreductase</keyword>
<evidence type="ECO:0000256" key="1">
    <source>
        <dbReference type="ARBA" id="ARBA00023002"/>
    </source>
</evidence>
<dbReference type="Gene3D" id="2.30.110.10">
    <property type="entry name" value="Electron Transport, Fmn-binding Protein, Chain A"/>
    <property type="match status" value="1"/>
</dbReference>
<dbReference type="AlphaFoldDB" id="A0A1I4HD17"/>
<keyword evidence="4" id="KW-1185">Reference proteome</keyword>
<dbReference type="EMBL" id="FOSW01000010">
    <property type="protein sequence ID" value="SFL39497.1"/>
    <property type="molecule type" value="Genomic_DNA"/>
</dbReference>
<feature type="domain" description="Flavin reductase like" evidence="2">
    <location>
        <begin position="19"/>
        <end position="162"/>
    </location>
</feature>
<accession>A0A1I4HD17</accession>
<proteinExistence type="predicted"/>
<organism evidence="3 4">
    <name type="scientific">Geodermatophilus ruber</name>
    <dbReference type="NCBI Taxonomy" id="504800"/>
    <lineage>
        <taxon>Bacteria</taxon>
        <taxon>Bacillati</taxon>
        <taxon>Actinomycetota</taxon>
        <taxon>Actinomycetes</taxon>
        <taxon>Geodermatophilales</taxon>
        <taxon>Geodermatophilaceae</taxon>
        <taxon>Geodermatophilus</taxon>
    </lineage>
</organism>
<dbReference type="STRING" id="504800.SAMN04488085_110123"/>
<dbReference type="InterPro" id="IPR050268">
    <property type="entry name" value="NADH-dep_flavin_reductase"/>
</dbReference>
<evidence type="ECO:0000259" key="2">
    <source>
        <dbReference type="SMART" id="SM00903"/>
    </source>
</evidence>
<sequence length="185" mass="19583">MTMPAAVADVDPRLLRRAMGQFATGVTVITTVTEGSAPAGCTVNAFTSLSLDPPLVLVCIGRGRAMHPLLTEGPGYAVNVLAADQEPLAGTFARPGPDRFAGVAVRSGRHGVPLLEGAIAHIECDRYGVLDGGDHAIVVGRVRDLHVGDGEPLLYSQGAFLDLPRQDWERATADARHEWLLSAPW</sequence>
<protein>
    <submittedName>
        <fullName evidence="3">NADH-FMN oxidoreductase RutF, flavin reductase (DIM6/NTAB) family</fullName>
    </submittedName>
</protein>
<name>A0A1I4HD17_9ACTN</name>
<dbReference type="GO" id="GO:0042602">
    <property type="term" value="F:riboflavin reductase (NADPH) activity"/>
    <property type="evidence" value="ECO:0007669"/>
    <property type="project" value="TreeGrafter"/>
</dbReference>
<gene>
    <name evidence="3" type="ORF">SAMN04488085_110123</name>
</gene>
<dbReference type="GO" id="GO:0006208">
    <property type="term" value="P:pyrimidine nucleobase catabolic process"/>
    <property type="evidence" value="ECO:0007669"/>
    <property type="project" value="TreeGrafter"/>
</dbReference>
<dbReference type="PANTHER" id="PTHR30466">
    <property type="entry name" value="FLAVIN REDUCTASE"/>
    <property type="match status" value="1"/>
</dbReference>
<dbReference type="InterPro" id="IPR012349">
    <property type="entry name" value="Split_barrel_FMN-bd"/>
</dbReference>